<accession>A0A9N9WQV5</accession>
<organism evidence="1 2">
    <name type="scientific">Chironomus riparius</name>
    <dbReference type="NCBI Taxonomy" id="315576"/>
    <lineage>
        <taxon>Eukaryota</taxon>
        <taxon>Metazoa</taxon>
        <taxon>Ecdysozoa</taxon>
        <taxon>Arthropoda</taxon>
        <taxon>Hexapoda</taxon>
        <taxon>Insecta</taxon>
        <taxon>Pterygota</taxon>
        <taxon>Neoptera</taxon>
        <taxon>Endopterygota</taxon>
        <taxon>Diptera</taxon>
        <taxon>Nematocera</taxon>
        <taxon>Chironomoidea</taxon>
        <taxon>Chironomidae</taxon>
        <taxon>Chironominae</taxon>
        <taxon>Chironomus</taxon>
    </lineage>
</organism>
<evidence type="ECO:0000313" key="1">
    <source>
        <dbReference type="EMBL" id="CAG9805424.1"/>
    </source>
</evidence>
<evidence type="ECO:0000313" key="2">
    <source>
        <dbReference type="Proteomes" id="UP001153620"/>
    </source>
</evidence>
<proteinExistence type="predicted"/>
<reference evidence="1" key="2">
    <citation type="submission" date="2022-10" db="EMBL/GenBank/DDBJ databases">
        <authorList>
            <consortium name="ENA_rothamsted_submissions"/>
            <consortium name="culmorum"/>
            <person name="King R."/>
        </authorList>
    </citation>
    <scope>NUCLEOTIDE SEQUENCE</scope>
</reference>
<protein>
    <recommendedName>
        <fullName evidence="3">RAP domain-containing protein</fullName>
    </recommendedName>
</protein>
<name>A0A9N9WQV5_9DIPT</name>
<dbReference type="AlphaFoldDB" id="A0A9N9WQV5"/>
<gene>
    <name evidence="1" type="ORF">CHIRRI_LOCUS8296</name>
</gene>
<reference evidence="1" key="1">
    <citation type="submission" date="2022-01" db="EMBL/GenBank/DDBJ databases">
        <authorList>
            <person name="King R."/>
        </authorList>
    </citation>
    <scope>NUCLEOTIDE SEQUENCE</scope>
</reference>
<dbReference type="EMBL" id="OU895878">
    <property type="protein sequence ID" value="CAG9805424.1"/>
    <property type="molecule type" value="Genomic_DNA"/>
</dbReference>
<keyword evidence="2" id="KW-1185">Reference proteome</keyword>
<evidence type="ECO:0008006" key="3">
    <source>
        <dbReference type="Google" id="ProtNLM"/>
    </source>
</evidence>
<sequence length="617" mass="71149">MLGRIVRSKYCNFMLSLRSINNATVIFNKDFNESSSEVGTSTNLVIKSLQTVNVLPDLIQNLSNVHKNDIEPEQLTKIFSKIFELYKNDFEQNSLDIIKTTGFKNCCAILKSHAPRMVTNDLVICLKTLVSLNLNSKHKIVQQLLYHIKEEINELSLSQLAFLNYLLLKMESTPLVNALKIALPIVFDLNVSLKLNHENPEEIMKLLHYVSVTELKISDKSMMNLLSSITLHGTSISVHNAQTVLSAVRKLSYRYYEDYDVVQKLVQNCIHVLNIKFEESTFPKMEATLEKLIRKYKYSGIDEFYNETFYNNCAKQLIEKDLGFTTAYHVLKKFNEVNFVNYELLNYIDKQIIQNHTLLSTMHLNQVMNLVAAFSTADYKSENWEIIKSILHENPALHNDITKGLPHLKFICELLSLDFVSKIYFDKVLNETFLFDFLKQNLSKNFANLPQIRIIYQTLKLLYPKYDGIIPDEMLLNIANDAIPTETTGMNEVTKDMMQKIFGTGTAQMNVQSKYGHLIDFVISFDTQNKAISLPCKVQLFDDIPKSQVRSVAVFFHSRKNCPLNFPIKLRGIISLRRKTMEAMGIKVVDIPLHCLDQIPESEKLEYVEREIRYGLE</sequence>
<dbReference type="OrthoDB" id="443524at2759"/>
<dbReference type="Proteomes" id="UP001153620">
    <property type="component" value="Chromosome 2"/>
</dbReference>